<dbReference type="EMBL" id="CM031809">
    <property type="protein sequence ID" value="KAG6668301.1"/>
    <property type="molecule type" value="Genomic_DNA"/>
</dbReference>
<comment type="caution">
    <text evidence="1">The sequence shown here is derived from an EMBL/GenBank/DDBJ whole genome shotgun (WGS) entry which is preliminary data.</text>
</comment>
<reference evidence="1" key="1">
    <citation type="submission" date="2020-12" db="EMBL/GenBank/DDBJ databases">
        <title>WGS assembly of Carya illinoinensis cv. Pawnee.</title>
        <authorList>
            <person name="Platts A."/>
            <person name="Shu S."/>
            <person name="Wright S."/>
            <person name="Barry K."/>
            <person name="Edger P."/>
            <person name="Pires J.C."/>
            <person name="Schmutz J."/>
        </authorList>
    </citation>
    <scope>NUCLEOTIDE SEQUENCE</scope>
    <source>
        <tissue evidence="1">Leaf</tissue>
    </source>
</reference>
<evidence type="ECO:0000313" key="1">
    <source>
        <dbReference type="EMBL" id="KAG6668301.1"/>
    </source>
</evidence>
<keyword evidence="2" id="KW-1185">Reference proteome</keyword>
<accession>A0A8T1RQY7</accession>
<proteinExistence type="predicted"/>
<sequence length="140" mass="16264">MHLLQCKHKTTPHFIGFQKRKRKRKEKTCGSLQRGRKRRHVEDASARKWLNAAAPIPRKQKHRMKRGTMLQRWWLAKMEKVQWNWAVRRLHLVSVMHGSCSALVAKNRGFGSLCRCLGDGGSVIWVVAVVERRAMVVGNM</sequence>
<dbReference type="Proteomes" id="UP000811609">
    <property type="component" value="Chromosome 1"/>
</dbReference>
<protein>
    <submittedName>
        <fullName evidence="1">Uncharacterized protein</fullName>
    </submittedName>
</protein>
<organism evidence="1 2">
    <name type="scientific">Carya illinoinensis</name>
    <name type="common">Pecan</name>
    <dbReference type="NCBI Taxonomy" id="32201"/>
    <lineage>
        <taxon>Eukaryota</taxon>
        <taxon>Viridiplantae</taxon>
        <taxon>Streptophyta</taxon>
        <taxon>Embryophyta</taxon>
        <taxon>Tracheophyta</taxon>
        <taxon>Spermatophyta</taxon>
        <taxon>Magnoliopsida</taxon>
        <taxon>eudicotyledons</taxon>
        <taxon>Gunneridae</taxon>
        <taxon>Pentapetalae</taxon>
        <taxon>rosids</taxon>
        <taxon>fabids</taxon>
        <taxon>Fagales</taxon>
        <taxon>Juglandaceae</taxon>
        <taxon>Carya</taxon>
    </lineage>
</organism>
<gene>
    <name evidence="1" type="ORF">CIPAW_01G160700</name>
</gene>
<dbReference type="AlphaFoldDB" id="A0A8T1RQY7"/>
<evidence type="ECO:0000313" key="2">
    <source>
        <dbReference type="Proteomes" id="UP000811609"/>
    </source>
</evidence>
<name>A0A8T1RQY7_CARIL</name>